<reference evidence="2" key="1">
    <citation type="journal article" date="2023" name="G3 (Bethesda)">
        <title>Genome assembly and association tests identify interacting loci associated with vigor, precocity, and sex in interspecific pistachio rootstocks.</title>
        <authorList>
            <person name="Palmer W."/>
            <person name="Jacygrad E."/>
            <person name="Sagayaradj S."/>
            <person name="Cavanaugh K."/>
            <person name="Han R."/>
            <person name="Bertier L."/>
            <person name="Beede B."/>
            <person name="Kafkas S."/>
            <person name="Golino D."/>
            <person name="Preece J."/>
            <person name="Michelmore R."/>
        </authorList>
    </citation>
    <scope>NUCLEOTIDE SEQUENCE [LARGE SCALE GENOMIC DNA]</scope>
</reference>
<proteinExistence type="predicted"/>
<comment type="caution">
    <text evidence="1">The sequence shown here is derived from an EMBL/GenBank/DDBJ whole genome shotgun (WGS) entry which is preliminary data.</text>
</comment>
<evidence type="ECO:0000313" key="1">
    <source>
        <dbReference type="EMBL" id="KAJ0080810.1"/>
    </source>
</evidence>
<dbReference type="Proteomes" id="UP001164250">
    <property type="component" value="Chromosome 12"/>
</dbReference>
<organism evidence="1 2">
    <name type="scientific">Pistacia atlantica</name>
    <dbReference type="NCBI Taxonomy" id="434234"/>
    <lineage>
        <taxon>Eukaryota</taxon>
        <taxon>Viridiplantae</taxon>
        <taxon>Streptophyta</taxon>
        <taxon>Embryophyta</taxon>
        <taxon>Tracheophyta</taxon>
        <taxon>Spermatophyta</taxon>
        <taxon>Magnoliopsida</taxon>
        <taxon>eudicotyledons</taxon>
        <taxon>Gunneridae</taxon>
        <taxon>Pentapetalae</taxon>
        <taxon>rosids</taxon>
        <taxon>malvids</taxon>
        <taxon>Sapindales</taxon>
        <taxon>Anacardiaceae</taxon>
        <taxon>Pistacia</taxon>
    </lineage>
</organism>
<sequence length="55" mass="6300">MHPLCEAKKHKAYNLKGQLREKLLVHICKGLQSNQQTLTQASQLLRLSISFLIEV</sequence>
<dbReference type="EMBL" id="CM047908">
    <property type="protein sequence ID" value="KAJ0080810.1"/>
    <property type="molecule type" value="Genomic_DNA"/>
</dbReference>
<protein>
    <submittedName>
        <fullName evidence="1">Uncharacterized protein</fullName>
    </submittedName>
</protein>
<keyword evidence="2" id="KW-1185">Reference proteome</keyword>
<gene>
    <name evidence="1" type="ORF">Patl1_10979</name>
</gene>
<name>A0ACC1A030_9ROSI</name>
<evidence type="ECO:0000313" key="2">
    <source>
        <dbReference type="Proteomes" id="UP001164250"/>
    </source>
</evidence>
<accession>A0ACC1A030</accession>